<evidence type="ECO:0000313" key="3">
    <source>
        <dbReference type="Proteomes" id="UP000837857"/>
    </source>
</evidence>
<proteinExistence type="predicted"/>
<reference evidence="2" key="1">
    <citation type="submission" date="2022-03" db="EMBL/GenBank/DDBJ databases">
        <authorList>
            <person name="Martin H S."/>
        </authorList>
    </citation>
    <scope>NUCLEOTIDE SEQUENCE</scope>
</reference>
<feature type="region of interest" description="Disordered" evidence="1">
    <location>
        <begin position="1"/>
        <end position="31"/>
    </location>
</feature>
<dbReference type="EMBL" id="OW152831">
    <property type="protein sequence ID" value="CAH2049518.1"/>
    <property type="molecule type" value="Genomic_DNA"/>
</dbReference>
<evidence type="ECO:0000256" key="1">
    <source>
        <dbReference type="SAM" id="MobiDB-lite"/>
    </source>
</evidence>
<accession>A0ABN8I6F5</accession>
<evidence type="ECO:0000313" key="2">
    <source>
        <dbReference type="EMBL" id="CAH2049518.1"/>
    </source>
</evidence>
<feature type="region of interest" description="Disordered" evidence="1">
    <location>
        <begin position="69"/>
        <end position="107"/>
    </location>
</feature>
<name>A0ABN8I6F5_9NEOP</name>
<feature type="non-terminal residue" evidence="2">
    <location>
        <position position="107"/>
    </location>
</feature>
<keyword evidence="3" id="KW-1185">Reference proteome</keyword>
<dbReference type="Proteomes" id="UP000837857">
    <property type="component" value="Chromosome 19"/>
</dbReference>
<organism evidence="2 3">
    <name type="scientific">Iphiclides podalirius</name>
    <name type="common">scarce swallowtail</name>
    <dbReference type="NCBI Taxonomy" id="110791"/>
    <lineage>
        <taxon>Eukaryota</taxon>
        <taxon>Metazoa</taxon>
        <taxon>Ecdysozoa</taxon>
        <taxon>Arthropoda</taxon>
        <taxon>Hexapoda</taxon>
        <taxon>Insecta</taxon>
        <taxon>Pterygota</taxon>
        <taxon>Neoptera</taxon>
        <taxon>Endopterygota</taxon>
        <taxon>Lepidoptera</taxon>
        <taxon>Glossata</taxon>
        <taxon>Ditrysia</taxon>
        <taxon>Papilionoidea</taxon>
        <taxon>Papilionidae</taxon>
        <taxon>Papilioninae</taxon>
        <taxon>Iphiclides</taxon>
    </lineage>
</organism>
<protein>
    <submittedName>
        <fullName evidence="2">Uncharacterized protein</fullName>
    </submittedName>
</protein>
<sequence length="107" mass="11235">MFGHAANRLGAAAGGGRSPSSRRARSPGRPLVSRLAWGRGTHLTSCSHGGATRTAPALAVAPRARPTIFGAKIHGPDPPWRAREYRARGTISSDPVPATSLTGRLYR</sequence>
<gene>
    <name evidence="2" type="ORF">IPOD504_LOCUS6884</name>
</gene>